<dbReference type="PATRIC" id="fig|886882.15.peg.5635"/>
<dbReference type="EMBL" id="CP002214">
    <property type="protein sequence ID" value="ADO59690.1"/>
    <property type="molecule type" value="Genomic_DNA"/>
</dbReference>
<dbReference type="KEGG" id="ppm:PPSC2_26680"/>
<gene>
    <name evidence="1" type="ORF">PPSC2_26680</name>
</gene>
<evidence type="ECO:0000313" key="1">
    <source>
        <dbReference type="EMBL" id="ADO59690.1"/>
    </source>
</evidence>
<organism evidence="1 2">
    <name type="scientific">Paenibacillus polymyxa (strain SC2)</name>
    <name type="common">Bacillus polymyxa</name>
    <dbReference type="NCBI Taxonomy" id="886882"/>
    <lineage>
        <taxon>Bacteria</taxon>
        <taxon>Bacillati</taxon>
        <taxon>Bacillota</taxon>
        <taxon>Bacilli</taxon>
        <taxon>Bacillales</taxon>
        <taxon>Paenibacillaceae</taxon>
        <taxon>Paenibacillus</taxon>
    </lineage>
</organism>
<name>E3EJU2_PAEPS</name>
<evidence type="ECO:0000313" key="2">
    <source>
        <dbReference type="Proteomes" id="UP000006868"/>
    </source>
</evidence>
<accession>E3EJU2</accession>
<reference evidence="1 2" key="1">
    <citation type="journal article" date="2011" name="J. Bacteriol.">
        <title>Complete genome sequence of Paenibacillus polymyxa SC2, a strain of plant growth-promoting Rhizobacterium with broad-spectrum antimicrobial activity.</title>
        <authorList>
            <person name="Ma M."/>
            <person name="Wang C."/>
            <person name="Ding Y."/>
            <person name="Li L."/>
            <person name="Shen D."/>
            <person name="Jiang X."/>
            <person name="Guan D."/>
            <person name="Cao F."/>
            <person name="Chen H."/>
            <person name="Feng R."/>
            <person name="Wang X."/>
            <person name="Ge Y."/>
            <person name="Yao L."/>
            <person name="Bing X."/>
            <person name="Yang X."/>
            <person name="Li J."/>
            <person name="Du B."/>
        </authorList>
    </citation>
    <scope>NUCLEOTIDE SEQUENCE [LARGE SCALE GENOMIC DNA]</scope>
    <source>
        <strain evidence="1 2">SC2</strain>
        <plasmid evidence="2">pSC2</plasmid>
    </source>
</reference>
<protein>
    <submittedName>
        <fullName evidence="1">Uncharacterized protein</fullName>
    </submittedName>
</protein>
<proteinExistence type="predicted"/>
<dbReference type="Proteomes" id="UP000006868">
    <property type="component" value="Plasmid pSC2"/>
</dbReference>
<keyword evidence="1" id="KW-0614">Plasmid</keyword>
<dbReference type="RefSeq" id="WP_013386104.1">
    <property type="nucleotide sequence ID" value="NC_014628.2"/>
</dbReference>
<sequence>MDIQDRLNLEELIAMSPINSISDLRSVCKAIIEDANSQIRQLAYNTSYEANEQRIACKSKIELATNFLTRIAD</sequence>
<dbReference type="AlphaFoldDB" id="E3EJU2"/>
<geneLocation type="plasmid" evidence="1 2">
    <name>pSC2</name>
</geneLocation>
<dbReference type="HOGENOM" id="CLU_2701344_0_0_9"/>